<evidence type="ECO:0000313" key="3">
    <source>
        <dbReference type="Proteomes" id="UP000199533"/>
    </source>
</evidence>
<name>A0A1I3ZI72_9PROT</name>
<feature type="region of interest" description="Disordered" evidence="1">
    <location>
        <begin position="1"/>
        <end position="48"/>
    </location>
</feature>
<evidence type="ECO:0000256" key="1">
    <source>
        <dbReference type="SAM" id="MobiDB-lite"/>
    </source>
</evidence>
<evidence type="ECO:0000313" key="2">
    <source>
        <dbReference type="EMBL" id="SFK43798.1"/>
    </source>
</evidence>
<feature type="compositionally biased region" description="Pro residues" evidence="1">
    <location>
        <begin position="17"/>
        <end position="26"/>
    </location>
</feature>
<dbReference type="AlphaFoldDB" id="A0A1I3ZI72"/>
<organism evidence="2 3">
    <name type="scientific">Nitrosomonas aestuarii</name>
    <dbReference type="NCBI Taxonomy" id="52441"/>
    <lineage>
        <taxon>Bacteria</taxon>
        <taxon>Pseudomonadati</taxon>
        <taxon>Pseudomonadota</taxon>
        <taxon>Betaproteobacteria</taxon>
        <taxon>Nitrosomonadales</taxon>
        <taxon>Nitrosomonadaceae</taxon>
        <taxon>Nitrosomonas</taxon>
    </lineage>
</organism>
<reference evidence="3" key="1">
    <citation type="submission" date="2016-10" db="EMBL/GenBank/DDBJ databases">
        <authorList>
            <person name="Varghese N."/>
            <person name="Submissions S."/>
        </authorList>
    </citation>
    <scope>NUCLEOTIDE SEQUENCE [LARGE SCALE GENOMIC DNA]</scope>
    <source>
        <strain evidence="3">Nm69</strain>
    </source>
</reference>
<dbReference type="OrthoDB" id="5296182at2"/>
<feature type="compositionally biased region" description="Polar residues" evidence="1">
    <location>
        <begin position="1"/>
        <end position="10"/>
    </location>
</feature>
<dbReference type="InterPro" id="IPR021357">
    <property type="entry name" value="DUF2782"/>
</dbReference>
<gene>
    <name evidence="2" type="ORF">SAMN05216302_1006107</name>
</gene>
<dbReference type="Proteomes" id="UP000199533">
    <property type="component" value="Unassembled WGS sequence"/>
</dbReference>
<dbReference type="EMBL" id="FOSP01000006">
    <property type="protein sequence ID" value="SFK43798.1"/>
    <property type="molecule type" value="Genomic_DNA"/>
</dbReference>
<dbReference type="Gene3D" id="2.20.130.30">
    <property type="entry name" value="Protein of unknown function DUF2782"/>
    <property type="match status" value="1"/>
</dbReference>
<dbReference type="Pfam" id="PF11191">
    <property type="entry name" value="DUF2782"/>
    <property type="match status" value="1"/>
</dbReference>
<proteinExistence type="predicted"/>
<sequence length="116" mass="12965">MSLVAQSNIPKNLVPLPEIPELPELPPDSDLPELTAPPPLPPDMEIDPDLEPQITIIKRGGDTIEEHRINGELYMIKVIPRVGFPYYLVKNRGRLDAHPGEPGSNVSAPMWRILEF</sequence>
<protein>
    <recommendedName>
        <fullName evidence="4">DUF2782 domain-containing protein</fullName>
    </recommendedName>
</protein>
<evidence type="ECO:0008006" key="4">
    <source>
        <dbReference type="Google" id="ProtNLM"/>
    </source>
</evidence>
<dbReference type="STRING" id="52441.SAMN05216302_1006107"/>
<accession>A0A1I3ZI72</accession>
<keyword evidence="3" id="KW-1185">Reference proteome</keyword>